<evidence type="ECO:0000313" key="2">
    <source>
        <dbReference type="Proteomes" id="UP000790709"/>
    </source>
</evidence>
<keyword evidence="2" id="KW-1185">Reference proteome</keyword>
<proteinExistence type="predicted"/>
<evidence type="ECO:0000313" key="1">
    <source>
        <dbReference type="EMBL" id="KAH7930922.1"/>
    </source>
</evidence>
<dbReference type="Proteomes" id="UP000790709">
    <property type="component" value="Unassembled WGS sequence"/>
</dbReference>
<name>A0ACB8BZE5_9AGAM</name>
<reference evidence="1" key="1">
    <citation type="journal article" date="2021" name="New Phytol.">
        <title>Evolutionary innovations through gain and loss of genes in the ectomycorrhizal Boletales.</title>
        <authorList>
            <person name="Wu G."/>
            <person name="Miyauchi S."/>
            <person name="Morin E."/>
            <person name="Kuo A."/>
            <person name="Drula E."/>
            <person name="Varga T."/>
            <person name="Kohler A."/>
            <person name="Feng B."/>
            <person name="Cao Y."/>
            <person name="Lipzen A."/>
            <person name="Daum C."/>
            <person name="Hundley H."/>
            <person name="Pangilinan J."/>
            <person name="Johnson J."/>
            <person name="Barry K."/>
            <person name="LaButti K."/>
            <person name="Ng V."/>
            <person name="Ahrendt S."/>
            <person name="Min B."/>
            <person name="Choi I.G."/>
            <person name="Park H."/>
            <person name="Plett J.M."/>
            <person name="Magnuson J."/>
            <person name="Spatafora J.W."/>
            <person name="Nagy L.G."/>
            <person name="Henrissat B."/>
            <person name="Grigoriev I.V."/>
            <person name="Yang Z.L."/>
            <person name="Xu J."/>
            <person name="Martin F.M."/>
        </authorList>
    </citation>
    <scope>NUCLEOTIDE SEQUENCE</scope>
    <source>
        <strain evidence="1">KUC20120723A-06</strain>
    </source>
</reference>
<gene>
    <name evidence="1" type="ORF">BV22DRAFT_1190699</name>
</gene>
<organism evidence="1 2">
    <name type="scientific">Leucogyrophana mollusca</name>
    <dbReference type="NCBI Taxonomy" id="85980"/>
    <lineage>
        <taxon>Eukaryota</taxon>
        <taxon>Fungi</taxon>
        <taxon>Dikarya</taxon>
        <taxon>Basidiomycota</taxon>
        <taxon>Agaricomycotina</taxon>
        <taxon>Agaricomycetes</taxon>
        <taxon>Agaricomycetidae</taxon>
        <taxon>Boletales</taxon>
        <taxon>Boletales incertae sedis</taxon>
        <taxon>Leucogyrophana</taxon>
    </lineage>
</organism>
<comment type="caution">
    <text evidence="1">The sequence shown here is derived from an EMBL/GenBank/DDBJ whole genome shotgun (WGS) entry which is preliminary data.</text>
</comment>
<accession>A0ACB8BZE5</accession>
<protein>
    <submittedName>
        <fullName evidence="1">Uncharacterized protein</fullName>
    </submittedName>
</protein>
<dbReference type="EMBL" id="MU266328">
    <property type="protein sequence ID" value="KAH7930922.1"/>
    <property type="molecule type" value="Genomic_DNA"/>
</dbReference>
<sequence>MKPRHLICFLVLTSVALATPLLKTRIPNQTTLQGAGAHNRDLIGLLGGSRASGPPGTGYASGANSSPLTTDFPGIKGLGGLSTSSVGGASTSTNKGTESSLLSAANPSIATSVAFPKPTPTASLTSIDTSFAVVPTSGSLFYRENKTWKIVGVAIIATMVVAVVVSSVMFFDRLWRFAQEAFCCKGRPDGVEDFVQDWEKGIWEIPPSLDNNANKTSPILLPSETLAGFVKEKEVGTVRYSIVARPKSLPPAGCLLSSDPRELPWDVDSLRKCTLHRQLSQRSTRTPCA</sequence>